<dbReference type="Pfam" id="PF05168">
    <property type="entry name" value="HEPN"/>
    <property type="match status" value="1"/>
</dbReference>
<evidence type="ECO:0000256" key="1">
    <source>
        <dbReference type="ARBA" id="ARBA00038248"/>
    </source>
</evidence>
<comment type="similarity">
    <text evidence="1">Belongs to the UPF0332 family.</text>
</comment>
<dbReference type="Proteomes" id="UP001600943">
    <property type="component" value="Unassembled WGS sequence"/>
</dbReference>
<proteinExistence type="inferred from homology"/>
<evidence type="ECO:0000313" key="4">
    <source>
        <dbReference type="Proteomes" id="UP001600943"/>
    </source>
</evidence>
<keyword evidence="4" id="KW-1185">Reference proteome</keyword>
<dbReference type="Gene3D" id="1.20.120.330">
    <property type="entry name" value="Nucleotidyltransferases domain 2"/>
    <property type="match status" value="1"/>
</dbReference>
<dbReference type="InterPro" id="IPR052226">
    <property type="entry name" value="UPF0332_toxin"/>
</dbReference>
<reference evidence="3 4" key="1">
    <citation type="submission" date="2024-04" db="EMBL/GenBank/DDBJ databases">
        <title>Defined microbial consortia suppress multidrug-resistant proinflammatory Enterobacteriaceae via ecological control.</title>
        <authorList>
            <person name="Furuichi M."/>
            <person name="Kawaguchi T."/>
            <person name="Pust M."/>
            <person name="Yasuma K."/>
            <person name="Plichta D."/>
            <person name="Hasegawa N."/>
            <person name="Ohya T."/>
            <person name="Bhattarai S."/>
            <person name="Sasajima S."/>
            <person name="Aoto Y."/>
            <person name="Tuganbaev T."/>
            <person name="Yaginuma M."/>
            <person name="Ueda M."/>
            <person name="Okahashi N."/>
            <person name="Amafuji K."/>
            <person name="Kiridooshi Y."/>
            <person name="Sugita K."/>
            <person name="Strazar M."/>
            <person name="Skelly A."/>
            <person name="Suda W."/>
            <person name="Hattori M."/>
            <person name="Nakamoto N."/>
            <person name="Caballero S."/>
            <person name="Norman J."/>
            <person name="Olle B."/>
            <person name="Tanoue T."/>
            <person name="Arita M."/>
            <person name="Bucci V."/>
            <person name="Atarashi K."/>
            <person name="Xavier R."/>
            <person name="Honda K."/>
        </authorList>
    </citation>
    <scope>NUCLEOTIDE SEQUENCE [LARGE SCALE GENOMIC DNA]</scope>
    <source>
        <strain evidence="4">k04-0078-D8-1</strain>
    </source>
</reference>
<evidence type="ECO:0000259" key="2">
    <source>
        <dbReference type="Pfam" id="PF05168"/>
    </source>
</evidence>
<accession>A0ABQ0B3H2</accession>
<gene>
    <name evidence="3" type="ORF">K040078D81_01070</name>
</gene>
<feature type="domain" description="HEPN" evidence="2">
    <location>
        <begin position="11"/>
        <end position="122"/>
    </location>
</feature>
<sequence length="133" mass="15487">MAGSINDLSKYRYERSLEELDNAKALFETGKFKLALNRSYYSIFHGMRAVNVLDEFDSSKHSGVIAHFNQYHVKEGDFPKEASKIIKTSSEMREHADYEDFFVASRQDAKEQIEKAERFLGFIYSYLHSRSIL</sequence>
<organism evidence="3 4">
    <name type="scientific">Blautia hominis</name>
    <dbReference type="NCBI Taxonomy" id="2025493"/>
    <lineage>
        <taxon>Bacteria</taxon>
        <taxon>Bacillati</taxon>
        <taxon>Bacillota</taxon>
        <taxon>Clostridia</taxon>
        <taxon>Lachnospirales</taxon>
        <taxon>Lachnospiraceae</taxon>
        <taxon>Blautia</taxon>
    </lineage>
</organism>
<dbReference type="RefSeq" id="WP_226826545.1">
    <property type="nucleotide sequence ID" value="NZ_BAABYW010000001.1"/>
</dbReference>
<dbReference type="InterPro" id="IPR007842">
    <property type="entry name" value="HEPN_dom"/>
</dbReference>
<dbReference type="EMBL" id="BAABYW010000001">
    <property type="protein sequence ID" value="GAA6405990.1"/>
    <property type="molecule type" value="Genomic_DNA"/>
</dbReference>
<name>A0ABQ0B3H2_9FIRM</name>
<evidence type="ECO:0000313" key="3">
    <source>
        <dbReference type="EMBL" id="GAA6405990.1"/>
    </source>
</evidence>
<dbReference type="PANTHER" id="PTHR36565">
    <property type="entry name" value="UPF0332 PROTEIN TM_1000"/>
    <property type="match status" value="1"/>
</dbReference>
<protein>
    <submittedName>
        <fullName evidence="3">HEPN domain-containing protein</fullName>
    </submittedName>
</protein>
<comment type="caution">
    <text evidence="3">The sequence shown here is derived from an EMBL/GenBank/DDBJ whole genome shotgun (WGS) entry which is preliminary data.</text>
</comment>
<dbReference type="PANTHER" id="PTHR36565:SF1">
    <property type="entry name" value="UPF0332 PROTEIN TM_1000"/>
    <property type="match status" value="1"/>
</dbReference>